<keyword evidence="5" id="KW-1003">Cell membrane</keyword>
<feature type="transmembrane region" description="Helical" evidence="5">
    <location>
        <begin position="73"/>
        <end position="93"/>
    </location>
</feature>
<feature type="transmembrane region" description="Helical" evidence="5">
    <location>
        <begin position="154"/>
        <end position="173"/>
    </location>
</feature>
<dbReference type="GO" id="GO:0005886">
    <property type="term" value="C:plasma membrane"/>
    <property type="evidence" value="ECO:0007669"/>
    <property type="project" value="UniProtKB-SubCell"/>
</dbReference>
<dbReference type="PANTHER" id="PTHR43701:SF2">
    <property type="entry name" value="MEMBRANE TRANSPORTER PROTEIN YJNA-RELATED"/>
    <property type="match status" value="1"/>
</dbReference>
<keyword evidence="3 5" id="KW-1133">Transmembrane helix</keyword>
<dbReference type="InterPro" id="IPR002781">
    <property type="entry name" value="TM_pro_TauE-like"/>
</dbReference>
<feature type="transmembrane region" description="Helical" evidence="5">
    <location>
        <begin position="99"/>
        <end position="116"/>
    </location>
</feature>
<evidence type="ECO:0000256" key="1">
    <source>
        <dbReference type="ARBA" id="ARBA00004141"/>
    </source>
</evidence>
<dbReference type="Proteomes" id="UP000886400">
    <property type="component" value="Unassembled WGS sequence"/>
</dbReference>
<feature type="transmembrane region" description="Helical" evidence="5">
    <location>
        <begin position="7"/>
        <end position="39"/>
    </location>
</feature>
<evidence type="ECO:0000256" key="5">
    <source>
        <dbReference type="RuleBase" id="RU363041"/>
    </source>
</evidence>
<comment type="caution">
    <text evidence="6">The sequence shown here is derived from an EMBL/GenBank/DDBJ whole genome shotgun (WGS) entry which is preliminary data.</text>
</comment>
<accession>A0A7C6E946</accession>
<feature type="transmembrane region" description="Helical" evidence="5">
    <location>
        <begin position="223"/>
        <end position="243"/>
    </location>
</feature>
<keyword evidence="2 5" id="KW-0812">Transmembrane</keyword>
<evidence type="ECO:0000256" key="4">
    <source>
        <dbReference type="ARBA" id="ARBA00023136"/>
    </source>
</evidence>
<sequence>MFEIGLLLLMGILSGVFGALLGIGGGTFVVPLLVIFLHFPIHQAVAISLISIIATSSSVASANVYNKITNMKLGITLELATTLGAIAGSFIATFLKGNVIALIFSFVMGFIAYFMYNHKESQAQAPVALAKSVYSGSYFDYALNKKVDYDVKNLGVGMLISAFAGAFSGMLGIGGGVLKVPAMNAFCKVPIKVAAATSNFMIGVTAAAGAFIYFGKGYIKNPLFVGLIVIGVVIGSKLSMPIIKKIQPAKIKNIFILFLVYLAIEMFIKGVK</sequence>
<dbReference type="Pfam" id="PF01925">
    <property type="entry name" value="TauE"/>
    <property type="match status" value="1"/>
</dbReference>
<evidence type="ECO:0000256" key="2">
    <source>
        <dbReference type="ARBA" id="ARBA00022692"/>
    </source>
</evidence>
<dbReference type="InterPro" id="IPR051598">
    <property type="entry name" value="TSUP/Inactive_protease-like"/>
</dbReference>
<gene>
    <name evidence="6" type="ORF">ENM99_04780</name>
</gene>
<evidence type="ECO:0000256" key="3">
    <source>
        <dbReference type="ARBA" id="ARBA00022989"/>
    </source>
</evidence>
<comment type="subcellular location">
    <subcellularLocation>
        <location evidence="5">Cell membrane</location>
        <topology evidence="5">Multi-pass membrane protein</topology>
    </subcellularLocation>
    <subcellularLocation>
        <location evidence="1">Membrane</location>
        <topology evidence="1">Multi-pass membrane protein</topology>
    </subcellularLocation>
</comment>
<reference evidence="6" key="1">
    <citation type="journal article" date="2020" name="mSystems">
        <title>Genome- and Community-Level Interaction Insights into Carbon Utilization and Element Cycling Functions of Hydrothermarchaeota in Hydrothermal Sediment.</title>
        <authorList>
            <person name="Zhou Z."/>
            <person name="Liu Y."/>
            <person name="Xu W."/>
            <person name="Pan J."/>
            <person name="Luo Z.H."/>
            <person name="Li M."/>
        </authorList>
    </citation>
    <scope>NUCLEOTIDE SEQUENCE [LARGE SCALE GENOMIC DNA]</scope>
    <source>
        <strain evidence="6">SpSt-1135</strain>
    </source>
</reference>
<feature type="transmembrane region" description="Helical" evidence="5">
    <location>
        <begin position="249"/>
        <end position="268"/>
    </location>
</feature>
<proteinExistence type="inferred from homology"/>
<dbReference type="AlphaFoldDB" id="A0A7C6E946"/>
<evidence type="ECO:0000313" key="6">
    <source>
        <dbReference type="EMBL" id="HHS49148.1"/>
    </source>
</evidence>
<keyword evidence="4 5" id="KW-0472">Membrane</keyword>
<dbReference type="PANTHER" id="PTHR43701">
    <property type="entry name" value="MEMBRANE TRANSPORTER PROTEIN MJ0441-RELATED"/>
    <property type="match status" value="1"/>
</dbReference>
<protein>
    <recommendedName>
        <fullName evidence="5">Probable membrane transporter protein</fullName>
    </recommendedName>
</protein>
<organism evidence="6">
    <name type="scientific">Desulfurella acetivorans</name>
    <dbReference type="NCBI Taxonomy" id="33002"/>
    <lineage>
        <taxon>Bacteria</taxon>
        <taxon>Pseudomonadati</taxon>
        <taxon>Campylobacterota</taxon>
        <taxon>Desulfurellia</taxon>
        <taxon>Desulfurellales</taxon>
        <taxon>Desulfurellaceae</taxon>
        <taxon>Desulfurella</taxon>
    </lineage>
</organism>
<comment type="similarity">
    <text evidence="5">Belongs to the 4-toluene sulfonate uptake permease (TSUP) (TC 2.A.102) family.</text>
</comment>
<dbReference type="EMBL" id="DRZX01000232">
    <property type="protein sequence ID" value="HHS49148.1"/>
    <property type="molecule type" value="Genomic_DNA"/>
</dbReference>
<name>A0A7C6E946_DESAE</name>
<feature type="transmembrane region" description="Helical" evidence="5">
    <location>
        <begin position="45"/>
        <end position="66"/>
    </location>
</feature>
<feature type="transmembrane region" description="Helical" evidence="5">
    <location>
        <begin position="193"/>
        <end position="214"/>
    </location>
</feature>